<name>A0A3N0GX78_9ACTN</name>
<reference evidence="2 3" key="1">
    <citation type="submission" date="2018-11" db="EMBL/GenBank/DDBJ databases">
        <authorList>
            <person name="Li F."/>
        </authorList>
    </citation>
    <scope>NUCLEOTIDE SEQUENCE [LARGE SCALE GENOMIC DNA]</scope>
    <source>
        <strain evidence="2 3">Gsoil 818</strain>
    </source>
</reference>
<gene>
    <name evidence="2" type="ORF">EFL26_02865</name>
</gene>
<evidence type="ECO:0000256" key="1">
    <source>
        <dbReference type="SAM" id="Phobius"/>
    </source>
</evidence>
<comment type="caution">
    <text evidence="2">The sequence shown here is derived from an EMBL/GenBank/DDBJ whole genome shotgun (WGS) entry which is preliminary data.</text>
</comment>
<evidence type="ECO:0000313" key="2">
    <source>
        <dbReference type="EMBL" id="RNM17047.1"/>
    </source>
</evidence>
<protein>
    <submittedName>
        <fullName evidence="2">Uncharacterized protein</fullName>
    </submittedName>
</protein>
<keyword evidence="3" id="KW-1185">Reference proteome</keyword>
<dbReference type="RefSeq" id="WP_123221386.1">
    <property type="nucleotide sequence ID" value="NZ_RJSF01000005.1"/>
</dbReference>
<proteinExistence type="predicted"/>
<organism evidence="2 3">
    <name type="scientific">Nocardioides pocheonensis</name>
    <dbReference type="NCBI Taxonomy" id="661485"/>
    <lineage>
        <taxon>Bacteria</taxon>
        <taxon>Bacillati</taxon>
        <taxon>Actinomycetota</taxon>
        <taxon>Actinomycetes</taxon>
        <taxon>Propionibacteriales</taxon>
        <taxon>Nocardioidaceae</taxon>
        <taxon>Nocardioides</taxon>
    </lineage>
</organism>
<dbReference type="EMBL" id="RJSF01000005">
    <property type="protein sequence ID" value="RNM17047.1"/>
    <property type="molecule type" value="Genomic_DNA"/>
</dbReference>
<evidence type="ECO:0000313" key="3">
    <source>
        <dbReference type="Proteomes" id="UP000279994"/>
    </source>
</evidence>
<dbReference type="Proteomes" id="UP000279994">
    <property type="component" value="Unassembled WGS sequence"/>
</dbReference>
<keyword evidence="1" id="KW-1133">Transmembrane helix</keyword>
<feature type="transmembrane region" description="Helical" evidence="1">
    <location>
        <begin position="20"/>
        <end position="40"/>
    </location>
</feature>
<sequence>MAQTVVEQGRIGGNGGRARAARAGMVAGVLAMALVVYGTYGDSQAPDSQKSGMPFVLVMAAVAAIVTFGVLAPRALRAVDAGTAGGRRWAVGLATVSVLGLGVFWSGLPLIVGSAAALVGRAGSESAQHSRAFSAARILGLFAAGASILVTVAGNLLH</sequence>
<dbReference type="AlphaFoldDB" id="A0A3N0GX78"/>
<feature type="transmembrane region" description="Helical" evidence="1">
    <location>
        <begin position="138"/>
        <end position="157"/>
    </location>
</feature>
<accession>A0A3N0GX78</accession>
<keyword evidence="1" id="KW-0812">Transmembrane</keyword>
<feature type="transmembrane region" description="Helical" evidence="1">
    <location>
        <begin position="93"/>
        <end position="118"/>
    </location>
</feature>
<feature type="transmembrane region" description="Helical" evidence="1">
    <location>
        <begin position="52"/>
        <end position="72"/>
    </location>
</feature>
<keyword evidence="1" id="KW-0472">Membrane</keyword>